<dbReference type="InterPro" id="IPR010920">
    <property type="entry name" value="LSM_dom_sf"/>
</dbReference>
<feature type="domain" description="Sm" evidence="8">
    <location>
        <begin position="344"/>
        <end position="416"/>
    </location>
</feature>
<keyword evidence="4" id="KW-0539">Nucleus</keyword>
<keyword evidence="5" id="KW-0687">Ribonucleoprotein</keyword>
<dbReference type="AlphaFoldDB" id="A0A9P6X7F4"/>
<comment type="caution">
    <text evidence="9">The sequence shown here is derived from an EMBL/GenBank/DDBJ whole genome shotgun (WGS) entry which is preliminary data.</text>
</comment>
<comment type="similarity">
    <text evidence="2">Belongs to the snRNP core protein family.</text>
</comment>
<feature type="compositionally biased region" description="Basic and acidic residues" evidence="7">
    <location>
        <begin position="425"/>
        <end position="439"/>
    </location>
</feature>
<dbReference type="GO" id="GO:0031981">
    <property type="term" value="C:nuclear lumen"/>
    <property type="evidence" value="ECO:0007669"/>
    <property type="project" value="UniProtKB-ARBA"/>
</dbReference>
<dbReference type="Gene3D" id="2.30.30.100">
    <property type="match status" value="1"/>
</dbReference>
<evidence type="ECO:0000256" key="5">
    <source>
        <dbReference type="ARBA" id="ARBA00023274"/>
    </source>
</evidence>
<dbReference type="Pfam" id="PF01423">
    <property type="entry name" value="LSM"/>
    <property type="match status" value="1"/>
</dbReference>
<proteinExistence type="inferred from homology"/>
<comment type="function">
    <text evidence="6">Involved in splicing regulation. Facilitates post-transcriptional gene silencing (PTGS) by limiting the degradation of transgene aberrant RNAs by the RNA quality control (RQC) machinery, thus favoring their entry into cytoplasmic siRNA bodies where they can trigger PTGS. Does not participate in the production of small RNAs.</text>
</comment>
<dbReference type="GO" id="GO:0000387">
    <property type="term" value="P:spliceosomal snRNP assembly"/>
    <property type="evidence" value="ECO:0007669"/>
    <property type="project" value="InterPro"/>
</dbReference>
<dbReference type="SUPFAM" id="SSF50182">
    <property type="entry name" value="Sm-like ribonucleoproteins"/>
    <property type="match status" value="1"/>
</dbReference>
<feature type="region of interest" description="Disordered" evidence="7">
    <location>
        <begin position="147"/>
        <end position="183"/>
    </location>
</feature>
<evidence type="ECO:0000256" key="6">
    <source>
        <dbReference type="ARBA" id="ARBA00054531"/>
    </source>
</evidence>
<dbReference type="InterPro" id="IPR001163">
    <property type="entry name" value="Sm_dom_euk/arc"/>
</dbReference>
<feature type="region of interest" description="Disordered" evidence="7">
    <location>
        <begin position="242"/>
        <end position="275"/>
    </location>
</feature>
<evidence type="ECO:0000256" key="7">
    <source>
        <dbReference type="SAM" id="MobiDB-lite"/>
    </source>
</evidence>
<dbReference type="InterPro" id="IPR027141">
    <property type="entry name" value="LSm4/Sm_D1/D3"/>
</dbReference>
<feature type="compositionally biased region" description="Basic and acidic residues" evidence="7">
    <location>
        <begin position="167"/>
        <end position="177"/>
    </location>
</feature>
<evidence type="ECO:0000256" key="1">
    <source>
        <dbReference type="ARBA" id="ARBA00004123"/>
    </source>
</evidence>
<dbReference type="FunFam" id="2.30.30.100:FF:000008">
    <property type="entry name" value="Small nuclear ribonucleoprotein Sm D1"/>
    <property type="match status" value="1"/>
</dbReference>
<feature type="compositionally biased region" description="Basic residues" evidence="7">
    <location>
        <begin position="440"/>
        <end position="457"/>
    </location>
</feature>
<evidence type="ECO:0000313" key="9">
    <source>
        <dbReference type="EMBL" id="KAG1306683.1"/>
    </source>
</evidence>
<dbReference type="InterPro" id="IPR047575">
    <property type="entry name" value="Sm"/>
</dbReference>
<dbReference type="GO" id="GO:0003723">
    <property type="term" value="F:RNA binding"/>
    <property type="evidence" value="ECO:0007669"/>
    <property type="project" value="InterPro"/>
</dbReference>
<gene>
    <name evidence="9" type="ORF">G6F64_007405</name>
</gene>
<evidence type="ECO:0000259" key="8">
    <source>
        <dbReference type="PROSITE" id="PS52002"/>
    </source>
</evidence>
<keyword evidence="3" id="KW-0677">Repeat</keyword>
<dbReference type="PANTHER" id="PTHR23338">
    <property type="entry name" value="SMALL NUCLEAR RIBONUCLEOPROTEIN SM"/>
    <property type="match status" value="1"/>
</dbReference>
<evidence type="ECO:0000313" key="10">
    <source>
        <dbReference type="Proteomes" id="UP000716291"/>
    </source>
</evidence>
<evidence type="ECO:0000256" key="4">
    <source>
        <dbReference type="ARBA" id="ARBA00023242"/>
    </source>
</evidence>
<accession>A0A9P6X7F4</accession>
<dbReference type="SMART" id="SM00651">
    <property type="entry name" value="Sm"/>
    <property type="match status" value="1"/>
</dbReference>
<comment type="subcellular location">
    <subcellularLocation>
        <location evidence="1">Nucleus</location>
    </subcellularLocation>
</comment>
<dbReference type="PROSITE" id="PS52002">
    <property type="entry name" value="SM"/>
    <property type="match status" value="1"/>
</dbReference>
<feature type="region of interest" description="Disordered" evidence="7">
    <location>
        <begin position="48"/>
        <end position="79"/>
    </location>
</feature>
<organism evidence="9 10">
    <name type="scientific">Rhizopus oryzae</name>
    <name type="common">Mucormycosis agent</name>
    <name type="synonym">Rhizopus arrhizus var. delemar</name>
    <dbReference type="NCBI Taxonomy" id="64495"/>
    <lineage>
        <taxon>Eukaryota</taxon>
        <taxon>Fungi</taxon>
        <taxon>Fungi incertae sedis</taxon>
        <taxon>Mucoromycota</taxon>
        <taxon>Mucoromycotina</taxon>
        <taxon>Mucoromycetes</taxon>
        <taxon>Mucorales</taxon>
        <taxon>Mucorineae</taxon>
        <taxon>Rhizopodaceae</taxon>
        <taxon>Rhizopus</taxon>
    </lineage>
</organism>
<name>A0A9P6X7F4_RHIOR</name>
<feature type="compositionally biased region" description="Polar residues" evidence="7">
    <location>
        <begin position="48"/>
        <end position="73"/>
    </location>
</feature>
<evidence type="ECO:0000256" key="2">
    <source>
        <dbReference type="ARBA" id="ARBA00008146"/>
    </source>
</evidence>
<dbReference type="GO" id="GO:0097525">
    <property type="term" value="C:spliceosomal snRNP complex"/>
    <property type="evidence" value="ECO:0007669"/>
    <property type="project" value="UniProtKB-ARBA"/>
</dbReference>
<dbReference type="GO" id="GO:0010468">
    <property type="term" value="P:regulation of gene expression"/>
    <property type="evidence" value="ECO:0007669"/>
    <property type="project" value="UniProtKB-ARBA"/>
</dbReference>
<dbReference type="CDD" id="cd01724">
    <property type="entry name" value="Sm_D1"/>
    <property type="match status" value="1"/>
</dbReference>
<feature type="compositionally biased region" description="Basic and acidic residues" evidence="7">
    <location>
        <begin position="266"/>
        <end position="275"/>
    </location>
</feature>
<sequence length="457" mass="51299">MQTVSQNTCIQGSQANEQHEKKYLLKKVSQRKKHKSTQRVLFDTAQTGSCTASTCPTSNASVTSEYPTTTDPPHSSPWHSEECDLLGFEEIDDQNTSDTCLPWRPATKHQQEASEVCVTISLRALAPNQMDPKESIYSSSLCRSAQSPWAQAPSDPNRPLIPVPPNRSREESEDSHKTAQPSWLLDSMDDTLGLVDDADPIIRYSKEEMHEIKKTVSETWHEEGIQAGQLIHRWIALEKSMAEEQHRQGGRRQPKAYSTRSYPGHPARDDRKEREEGEWVQSICIDWDDYHDPSSDVERKRIFVPIRASKHAPENAQDQGFQSGVPLLSGPALSFLTNLAEKMKLVRFLMKLNNETVSVEMKNGTVVHGTITGVDMSMNTHLKTVKMTIKNRDPVSLDSLSIRGNTIRCVILPDSLPLDTLLIDDAPKSKKKKDDDAGRGRGRGQSRGRGTRGRGRR</sequence>
<feature type="region of interest" description="Disordered" evidence="7">
    <location>
        <begin position="424"/>
        <end position="457"/>
    </location>
</feature>
<reference evidence="9" key="1">
    <citation type="journal article" date="2020" name="Microb. Genom.">
        <title>Genetic diversity of clinical and environmental Mucorales isolates obtained from an investigation of mucormycosis cases among solid organ transplant recipients.</title>
        <authorList>
            <person name="Nguyen M.H."/>
            <person name="Kaul D."/>
            <person name="Muto C."/>
            <person name="Cheng S.J."/>
            <person name="Richter R.A."/>
            <person name="Bruno V.M."/>
            <person name="Liu G."/>
            <person name="Beyhan S."/>
            <person name="Sundermann A.J."/>
            <person name="Mounaud S."/>
            <person name="Pasculle A.W."/>
            <person name="Nierman W.C."/>
            <person name="Driscoll E."/>
            <person name="Cumbie R."/>
            <person name="Clancy C.J."/>
            <person name="Dupont C.L."/>
        </authorList>
    </citation>
    <scope>NUCLEOTIDE SEQUENCE</scope>
    <source>
        <strain evidence="9">GL11</strain>
    </source>
</reference>
<dbReference type="EMBL" id="JAANQT010001085">
    <property type="protein sequence ID" value="KAG1306683.1"/>
    <property type="molecule type" value="Genomic_DNA"/>
</dbReference>
<dbReference type="InterPro" id="IPR034102">
    <property type="entry name" value="Sm_D1"/>
</dbReference>
<keyword evidence="10" id="KW-1185">Reference proteome</keyword>
<protein>
    <recommendedName>
        <fullName evidence="8">Sm domain-containing protein</fullName>
    </recommendedName>
</protein>
<evidence type="ECO:0000256" key="3">
    <source>
        <dbReference type="ARBA" id="ARBA00022737"/>
    </source>
</evidence>
<dbReference type="Proteomes" id="UP000716291">
    <property type="component" value="Unassembled WGS sequence"/>
</dbReference>